<dbReference type="OrthoDB" id="9803968at2"/>
<dbReference type="PANTHER" id="PTHR43767">
    <property type="entry name" value="LONG-CHAIN-FATTY-ACID--COA LIGASE"/>
    <property type="match status" value="1"/>
</dbReference>
<feature type="compositionally biased region" description="Low complexity" evidence="1">
    <location>
        <begin position="55"/>
        <end position="69"/>
    </location>
</feature>
<name>A0A3E0VF29_9MICO</name>
<gene>
    <name evidence="4" type="ORF">B7R54_01625</name>
</gene>
<sequence length="438" mass="44450">MTRRLEVLGGADPVEVGAALRKALSGAGPAILPREARSGVPVAAATPVPTPTPGPAGEAASPAATGSPARPRHASLVASGGEHPVPAEVARNVALVIETSGSSGVPKRVALSADALLASAAATEAYLGGSGQWLLALPAHYIAGVQVLVRSIVAGTDPVLMPAGHFSARTFAALVDRLTSPLKFSSIVPAQLARLVDAAESDDGVRASLQRLDALLIGGQAVPAALFSRATDAGLKVMRTYGSSETAGGCVYDGHPIGRAAARVTGGELELSGPMLAEGYLGDEELTARKFYTDGGVRWYRTADSGEVTEAREGSGSGSPGGSATTVTITGRIDNVIISGGIKVALDRVERAVQSHEGFHTAIVVPQPSEEWGQTPVVVTSEPFGPGALELLRSSVTETVGRAAAPTRIVLLPSIPTLSSGKPDRLAVARSLAAHPQG</sequence>
<accession>A0A3E0VF29</accession>
<feature type="domain" description="AMP-dependent synthetase/ligase" evidence="2">
    <location>
        <begin position="73"/>
        <end position="254"/>
    </location>
</feature>
<dbReference type="EMBL" id="NBWZ01000001">
    <property type="protein sequence ID" value="RFA08058.1"/>
    <property type="molecule type" value="Genomic_DNA"/>
</dbReference>
<dbReference type="InterPro" id="IPR025110">
    <property type="entry name" value="AMP-bd_C"/>
</dbReference>
<dbReference type="AlphaFoldDB" id="A0A3E0VF29"/>
<dbReference type="Gene3D" id="3.30.300.30">
    <property type="match status" value="1"/>
</dbReference>
<comment type="caution">
    <text evidence="4">The sequence shown here is derived from an EMBL/GenBank/DDBJ whole genome shotgun (WGS) entry which is preliminary data.</text>
</comment>
<protein>
    <recommendedName>
        <fullName evidence="6">O-succinylbenzoate--CoA ligase</fullName>
    </recommendedName>
</protein>
<evidence type="ECO:0000256" key="1">
    <source>
        <dbReference type="SAM" id="MobiDB-lite"/>
    </source>
</evidence>
<evidence type="ECO:0000259" key="3">
    <source>
        <dbReference type="Pfam" id="PF13193"/>
    </source>
</evidence>
<dbReference type="RefSeq" id="WP_116413474.1">
    <property type="nucleotide sequence ID" value="NZ_NBWZ01000001.1"/>
</dbReference>
<keyword evidence="5" id="KW-1185">Reference proteome</keyword>
<feature type="region of interest" description="Disordered" evidence="1">
    <location>
        <begin position="43"/>
        <end position="82"/>
    </location>
</feature>
<dbReference type="SUPFAM" id="SSF56801">
    <property type="entry name" value="Acetyl-CoA synthetase-like"/>
    <property type="match status" value="1"/>
</dbReference>
<dbReference type="PANTHER" id="PTHR43767:SF1">
    <property type="entry name" value="NONRIBOSOMAL PEPTIDE SYNTHASE PES1 (EUROFUNG)-RELATED"/>
    <property type="match status" value="1"/>
</dbReference>
<evidence type="ECO:0000313" key="5">
    <source>
        <dbReference type="Proteomes" id="UP000256486"/>
    </source>
</evidence>
<evidence type="ECO:0000313" key="4">
    <source>
        <dbReference type="EMBL" id="RFA08058.1"/>
    </source>
</evidence>
<dbReference type="Proteomes" id="UP000256486">
    <property type="component" value="Unassembled WGS sequence"/>
</dbReference>
<dbReference type="InterPro" id="IPR042099">
    <property type="entry name" value="ANL_N_sf"/>
</dbReference>
<reference evidence="4 5" key="1">
    <citation type="submission" date="2017-04" db="EMBL/GenBank/DDBJ databases">
        <title>Comparative genome analysis of Subtercola boreus.</title>
        <authorList>
            <person name="Cho Y.-J."/>
            <person name="Cho A."/>
            <person name="Kim O.-S."/>
            <person name="Lee J.-I."/>
        </authorList>
    </citation>
    <scope>NUCLEOTIDE SEQUENCE [LARGE SCALE GENOMIC DNA]</scope>
    <source>
        <strain evidence="4 5">K300</strain>
    </source>
</reference>
<evidence type="ECO:0000259" key="2">
    <source>
        <dbReference type="Pfam" id="PF00501"/>
    </source>
</evidence>
<feature type="domain" description="AMP-binding enzyme C-terminal" evidence="3">
    <location>
        <begin position="349"/>
        <end position="422"/>
    </location>
</feature>
<dbReference type="InterPro" id="IPR000873">
    <property type="entry name" value="AMP-dep_synth/lig_dom"/>
</dbReference>
<evidence type="ECO:0008006" key="6">
    <source>
        <dbReference type="Google" id="ProtNLM"/>
    </source>
</evidence>
<dbReference type="Pfam" id="PF13193">
    <property type="entry name" value="AMP-binding_C"/>
    <property type="match status" value="1"/>
</dbReference>
<dbReference type="Gene3D" id="3.40.50.12780">
    <property type="entry name" value="N-terminal domain of ligase-like"/>
    <property type="match status" value="1"/>
</dbReference>
<proteinExistence type="predicted"/>
<dbReference type="InterPro" id="IPR050237">
    <property type="entry name" value="ATP-dep_AMP-bd_enzyme"/>
</dbReference>
<dbReference type="Pfam" id="PF00501">
    <property type="entry name" value="AMP-binding"/>
    <property type="match status" value="1"/>
</dbReference>
<dbReference type="InterPro" id="IPR045851">
    <property type="entry name" value="AMP-bd_C_sf"/>
</dbReference>
<feature type="region of interest" description="Disordered" evidence="1">
    <location>
        <begin position="307"/>
        <end position="326"/>
    </location>
</feature>
<organism evidence="4 5">
    <name type="scientific">Subtercola boreus</name>
    <dbReference type="NCBI Taxonomy" id="120213"/>
    <lineage>
        <taxon>Bacteria</taxon>
        <taxon>Bacillati</taxon>
        <taxon>Actinomycetota</taxon>
        <taxon>Actinomycetes</taxon>
        <taxon>Micrococcales</taxon>
        <taxon>Microbacteriaceae</taxon>
        <taxon>Subtercola</taxon>
    </lineage>
</organism>
<dbReference type="GO" id="GO:0016878">
    <property type="term" value="F:acid-thiol ligase activity"/>
    <property type="evidence" value="ECO:0007669"/>
    <property type="project" value="UniProtKB-ARBA"/>
</dbReference>